<feature type="transmembrane region" description="Helical" evidence="1">
    <location>
        <begin position="34"/>
        <end position="57"/>
    </location>
</feature>
<evidence type="ECO:0000313" key="3">
    <source>
        <dbReference type="Proteomes" id="UP000243197"/>
    </source>
</evidence>
<protein>
    <submittedName>
        <fullName evidence="2">PspC family transcriptional regulator</fullName>
    </submittedName>
</protein>
<dbReference type="KEGG" id="ise:JBKA6_1166"/>
<dbReference type="AlphaFoldDB" id="A0A1J1EB64"/>
<dbReference type="EMBL" id="AP014564">
    <property type="protein sequence ID" value="BAV95179.1"/>
    <property type="molecule type" value="Genomic_DNA"/>
</dbReference>
<sequence length="73" mass="8652">MEKIIFFFEKKGFDVCSRISDKFGIIQTSHVRLFFIYLSFATVGGGYFIYLLIAFLFKVKDKFFVKRKSVFDI</sequence>
<keyword evidence="3" id="KW-1185">Reference proteome</keyword>
<keyword evidence="1" id="KW-0472">Membrane</keyword>
<evidence type="ECO:0000256" key="1">
    <source>
        <dbReference type="SAM" id="Phobius"/>
    </source>
</evidence>
<name>A0A1J1EB64_9FLAO</name>
<keyword evidence="1" id="KW-1133">Transmembrane helix</keyword>
<dbReference type="RefSeq" id="WP_096686760.1">
    <property type="nucleotide sequence ID" value="NZ_AP014564.1"/>
</dbReference>
<proteinExistence type="predicted"/>
<gene>
    <name evidence="2" type="ORF">JBKA6_1166</name>
</gene>
<dbReference type="Proteomes" id="UP000243197">
    <property type="component" value="Chromosome"/>
</dbReference>
<dbReference type="OrthoDB" id="674853at2"/>
<reference evidence="2 3" key="1">
    <citation type="submission" date="2014-03" db="EMBL/GenBank/DDBJ databases">
        <title>complete genome sequence of Flavobacteriaceae bacterium JBKA-6.</title>
        <authorList>
            <person name="Takano T."/>
            <person name="Nakamura Y."/>
            <person name="Takuma S."/>
            <person name="Yasuike M."/>
            <person name="Matsuyama T."/>
            <person name="Sakai T."/>
            <person name="Fujiwara A."/>
            <person name="Kimoto K."/>
            <person name="Fukuda Y."/>
            <person name="Kondo H."/>
            <person name="Hirono I."/>
            <person name="Nakayasu C."/>
        </authorList>
    </citation>
    <scope>NUCLEOTIDE SEQUENCE [LARGE SCALE GENOMIC DNA]</scope>
    <source>
        <strain evidence="2 3">JBKA-6</strain>
    </source>
</reference>
<evidence type="ECO:0000313" key="2">
    <source>
        <dbReference type="EMBL" id="BAV95179.1"/>
    </source>
</evidence>
<keyword evidence="1" id="KW-0812">Transmembrane</keyword>
<organism evidence="2 3">
    <name type="scientific">Ichthyobacterium seriolicida</name>
    <dbReference type="NCBI Taxonomy" id="242600"/>
    <lineage>
        <taxon>Bacteria</taxon>
        <taxon>Pseudomonadati</taxon>
        <taxon>Bacteroidota</taxon>
        <taxon>Flavobacteriia</taxon>
        <taxon>Flavobacteriales</taxon>
        <taxon>Ichthyobacteriaceae</taxon>
        <taxon>Ichthyobacterium</taxon>
    </lineage>
</organism>
<accession>A0A1J1EB64</accession>